<dbReference type="Proteomes" id="UP000663671">
    <property type="component" value="Chromosome 2"/>
</dbReference>
<dbReference type="VEuPathDB" id="FungiDB:I7I51_08317"/>
<organism evidence="2 3">
    <name type="scientific">Ajellomyces capsulatus</name>
    <name type="common">Darling's disease fungus</name>
    <name type="synonym">Histoplasma capsulatum</name>
    <dbReference type="NCBI Taxonomy" id="5037"/>
    <lineage>
        <taxon>Eukaryota</taxon>
        <taxon>Fungi</taxon>
        <taxon>Dikarya</taxon>
        <taxon>Ascomycota</taxon>
        <taxon>Pezizomycotina</taxon>
        <taxon>Eurotiomycetes</taxon>
        <taxon>Eurotiomycetidae</taxon>
        <taxon>Onygenales</taxon>
        <taxon>Ajellomycetaceae</taxon>
        <taxon>Histoplasma</taxon>
    </lineage>
</organism>
<evidence type="ECO:0000313" key="3">
    <source>
        <dbReference type="Proteomes" id="UP000663671"/>
    </source>
</evidence>
<protein>
    <submittedName>
        <fullName evidence="2">Uncharacterized protein</fullName>
    </submittedName>
</protein>
<dbReference type="AlphaFoldDB" id="A0A8A1M3X3"/>
<feature type="compositionally biased region" description="Low complexity" evidence="1">
    <location>
        <begin position="37"/>
        <end position="50"/>
    </location>
</feature>
<name>A0A8A1M3X3_AJECA</name>
<evidence type="ECO:0000313" key="2">
    <source>
        <dbReference type="EMBL" id="QSS58887.1"/>
    </source>
</evidence>
<sequence>MQLFFSRWQQKVDSVRWKCDAPDFCAGITFQAVPTASNSSNSRNNNNNNNQLPQRAKKTRPRSRDKSQSPSQSQFFVPALSPFPWCLRTRVPIAIQCEMANLNLLLATPSSSRSISRAARTMRICLLSPRRSGSVAFVKYDGLRVCVCSLPLSMPKSKCFGLGASSRISTSELATSSILD</sequence>
<evidence type="ECO:0000256" key="1">
    <source>
        <dbReference type="SAM" id="MobiDB-lite"/>
    </source>
</evidence>
<dbReference type="EMBL" id="CP069109">
    <property type="protein sequence ID" value="QSS58887.1"/>
    <property type="molecule type" value="Genomic_DNA"/>
</dbReference>
<proteinExistence type="predicted"/>
<gene>
    <name evidence="2" type="ORF">I7I51_08317</name>
</gene>
<reference evidence="2" key="1">
    <citation type="submission" date="2021-01" db="EMBL/GenBank/DDBJ databases">
        <title>Chromosome-level genome assembly of a human fungal pathogen reveals clustering of transcriptionally co-regulated genes.</title>
        <authorList>
            <person name="Voorhies M."/>
            <person name="Cohen S."/>
            <person name="Shea T.P."/>
            <person name="Petrus S."/>
            <person name="Munoz J.F."/>
            <person name="Poplawski S."/>
            <person name="Goldman W.E."/>
            <person name="Michael T."/>
            <person name="Cuomo C.A."/>
            <person name="Sil A."/>
            <person name="Beyhan S."/>
        </authorList>
    </citation>
    <scope>NUCLEOTIDE SEQUENCE</scope>
    <source>
        <strain evidence="2">WU24</strain>
    </source>
</reference>
<accession>A0A8A1M3X3</accession>
<feature type="region of interest" description="Disordered" evidence="1">
    <location>
        <begin position="35"/>
        <end position="74"/>
    </location>
</feature>